<evidence type="ECO:0000256" key="5">
    <source>
        <dbReference type="SAM" id="Phobius"/>
    </source>
</evidence>
<feature type="domain" description="TMEM205-like" evidence="6">
    <location>
        <begin position="21"/>
        <end position="120"/>
    </location>
</feature>
<accession>A0ABU9BBA9</accession>
<evidence type="ECO:0000256" key="4">
    <source>
        <dbReference type="ARBA" id="ARBA00023136"/>
    </source>
</evidence>
<feature type="transmembrane region" description="Helical" evidence="5">
    <location>
        <begin position="20"/>
        <end position="41"/>
    </location>
</feature>
<feature type="transmembrane region" description="Helical" evidence="5">
    <location>
        <begin position="132"/>
        <end position="154"/>
    </location>
</feature>
<organism evidence="7 8">
    <name type="scientific">Pseudaquabacterium rugosum</name>
    <dbReference type="NCBI Taxonomy" id="2984194"/>
    <lineage>
        <taxon>Bacteria</taxon>
        <taxon>Pseudomonadati</taxon>
        <taxon>Pseudomonadota</taxon>
        <taxon>Betaproteobacteria</taxon>
        <taxon>Burkholderiales</taxon>
        <taxon>Sphaerotilaceae</taxon>
        <taxon>Pseudaquabacterium</taxon>
    </lineage>
</organism>
<feature type="transmembrane region" description="Helical" evidence="5">
    <location>
        <begin position="53"/>
        <end position="74"/>
    </location>
</feature>
<dbReference type="RefSeq" id="WP_341374974.1">
    <property type="nucleotide sequence ID" value="NZ_JBBUTF010000013.1"/>
</dbReference>
<keyword evidence="4 5" id="KW-0472">Membrane</keyword>
<evidence type="ECO:0000313" key="8">
    <source>
        <dbReference type="Proteomes" id="UP001368500"/>
    </source>
</evidence>
<keyword evidence="8" id="KW-1185">Reference proteome</keyword>
<sequence>MNEVHRPVMPPSRWARVVRLAPAVWAGVLLCVALIATPAPFATLPRAQAGAVVAHIFVREAWGGLMLALMLLAWARRRARDAAEAGTGSQFSGEMVLLLGTVFLTVLGYFALQPMLPAARAGQGPFSFGQLHAFSSLCFALKTLLWLVLAWRVADRG</sequence>
<proteinExistence type="predicted"/>
<evidence type="ECO:0000256" key="2">
    <source>
        <dbReference type="ARBA" id="ARBA00022692"/>
    </source>
</evidence>
<evidence type="ECO:0000256" key="3">
    <source>
        <dbReference type="ARBA" id="ARBA00022989"/>
    </source>
</evidence>
<dbReference type="Proteomes" id="UP001368500">
    <property type="component" value="Unassembled WGS sequence"/>
</dbReference>
<name>A0ABU9BBA9_9BURK</name>
<keyword evidence="3 5" id="KW-1133">Transmembrane helix</keyword>
<evidence type="ECO:0000256" key="1">
    <source>
        <dbReference type="ARBA" id="ARBA00004370"/>
    </source>
</evidence>
<dbReference type="InterPro" id="IPR025423">
    <property type="entry name" value="TMEM205-like"/>
</dbReference>
<evidence type="ECO:0000313" key="7">
    <source>
        <dbReference type="EMBL" id="MEK8027192.1"/>
    </source>
</evidence>
<comment type="subcellular location">
    <subcellularLocation>
        <location evidence="1">Membrane</location>
    </subcellularLocation>
</comment>
<dbReference type="EMBL" id="JBBUTF010000013">
    <property type="protein sequence ID" value="MEK8027192.1"/>
    <property type="molecule type" value="Genomic_DNA"/>
</dbReference>
<feature type="transmembrane region" description="Helical" evidence="5">
    <location>
        <begin position="95"/>
        <end position="112"/>
    </location>
</feature>
<reference evidence="7 8" key="1">
    <citation type="submission" date="2024-04" db="EMBL/GenBank/DDBJ databases">
        <title>Novel species of the genus Ideonella isolated from streams.</title>
        <authorList>
            <person name="Lu H."/>
        </authorList>
    </citation>
    <scope>NUCLEOTIDE SEQUENCE [LARGE SCALE GENOMIC DNA]</scope>
    <source>
        <strain evidence="7 8">BYS139W</strain>
    </source>
</reference>
<comment type="caution">
    <text evidence="7">The sequence shown here is derived from an EMBL/GenBank/DDBJ whole genome shotgun (WGS) entry which is preliminary data.</text>
</comment>
<evidence type="ECO:0000259" key="6">
    <source>
        <dbReference type="Pfam" id="PF13664"/>
    </source>
</evidence>
<protein>
    <submittedName>
        <fullName evidence="7">DUF4149 domain-containing protein</fullName>
    </submittedName>
</protein>
<gene>
    <name evidence="7" type="ORF">AACH11_14590</name>
</gene>
<dbReference type="Pfam" id="PF13664">
    <property type="entry name" value="DUF4149"/>
    <property type="match status" value="1"/>
</dbReference>
<keyword evidence="2 5" id="KW-0812">Transmembrane</keyword>